<dbReference type="EMBL" id="JAPPUY010000002">
    <property type="protein sequence ID" value="MCY4745623.1"/>
    <property type="molecule type" value="Genomic_DNA"/>
</dbReference>
<name>A0ACC6CB38_9BURK</name>
<proteinExistence type="predicted"/>
<keyword evidence="2" id="KW-1185">Reference proteome</keyword>
<organism evidence="1 2">
    <name type="scientific">Roseateles hydrophilus</name>
    <dbReference type="NCBI Taxonomy" id="2975054"/>
    <lineage>
        <taxon>Bacteria</taxon>
        <taxon>Pseudomonadati</taxon>
        <taxon>Pseudomonadota</taxon>
        <taxon>Betaproteobacteria</taxon>
        <taxon>Burkholderiales</taxon>
        <taxon>Sphaerotilaceae</taxon>
        <taxon>Roseateles</taxon>
    </lineage>
</organism>
<comment type="caution">
    <text evidence="1">The sequence shown here is derived from an EMBL/GenBank/DDBJ whole genome shotgun (WGS) entry which is preliminary data.</text>
</comment>
<sequence length="206" mass="21087">MLTARRQQGISLVEAMVALVIGGVMLAMALPSFSAWITGTRIRATAEGLLAGLQYAKSEATTRNMQIRFQLTTSLDANCQRSTASGNWVVDLVDPADDSVEGRCNEPASDTAAPGILQLRAASETGGGVAVRADADQVVFNGLGRQAPTAAGANVNTVTYDFTPTAANGSCVAAGGKVTCLRIVVSPAGQVRMCNPAAASGDPQAC</sequence>
<accession>A0ACC6CB38</accession>
<evidence type="ECO:0000313" key="2">
    <source>
        <dbReference type="Proteomes" id="UP001076464"/>
    </source>
</evidence>
<evidence type="ECO:0000313" key="1">
    <source>
        <dbReference type="EMBL" id="MCY4745623.1"/>
    </source>
</evidence>
<dbReference type="Proteomes" id="UP001076464">
    <property type="component" value="Unassembled WGS sequence"/>
</dbReference>
<gene>
    <name evidence="1" type="ORF">NYO99_11625</name>
</gene>
<reference evidence="1" key="1">
    <citation type="submission" date="2022-08" db="EMBL/GenBank/DDBJ databases">
        <title>Genome sequencing of Pelomonas sp. UHG3.</title>
        <authorList>
            <person name="So Y."/>
        </authorList>
    </citation>
    <scope>NUCLEOTIDE SEQUENCE</scope>
    <source>
        <strain evidence="1">UHG3</strain>
    </source>
</reference>
<protein>
    <submittedName>
        <fullName evidence="1">GspH/FimT family pseudopilin</fullName>
    </submittedName>
</protein>